<name>A0A7W9IDD0_9ACTN</name>
<evidence type="ECO:0000313" key="2">
    <source>
        <dbReference type="Proteomes" id="UP000540685"/>
    </source>
</evidence>
<dbReference type="RefSeq" id="WP_184542303.1">
    <property type="nucleotide sequence ID" value="NZ_JACHMP010000001.1"/>
</dbReference>
<accession>A0A7W9IDD0</accession>
<dbReference type="AlphaFoldDB" id="A0A7W9IDD0"/>
<dbReference type="EMBL" id="JACHMP010000001">
    <property type="protein sequence ID" value="MBB5818643.1"/>
    <property type="molecule type" value="Genomic_DNA"/>
</dbReference>
<gene>
    <name evidence="1" type="ORF">F4562_001705</name>
</gene>
<evidence type="ECO:0000313" key="1">
    <source>
        <dbReference type="EMBL" id="MBB5818643.1"/>
    </source>
</evidence>
<keyword evidence="2" id="KW-1185">Reference proteome</keyword>
<dbReference type="Proteomes" id="UP000540685">
    <property type="component" value="Unassembled WGS sequence"/>
</dbReference>
<dbReference type="Pfam" id="PF10117">
    <property type="entry name" value="McrBC"/>
    <property type="match status" value="1"/>
</dbReference>
<reference evidence="1 2" key="1">
    <citation type="submission" date="2020-08" db="EMBL/GenBank/DDBJ databases">
        <title>Sequencing the genomes of 1000 actinobacteria strains.</title>
        <authorList>
            <person name="Klenk H.-P."/>
        </authorList>
    </citation>
    <scope>NUCLEOTIDE SEQUENCE [LARGE SCALE GENOMIC DNA]</scope>
    <source>
        <strain evidence="1 2">DSM 46887</strain>
    </source>
</reference>
<dbReference type="InterPro" id="IPR019292">
    <property type="entry name" value="McrC"/>
</dbReference>
<proteinExistence type="predicted"/>
<comment type="caution">
    <text evidence="1">The sequence shown here is derived from an EMBL/GenBank/DDBJ whole genome shotgun (WGS) entry which is preliminary data.</text>
</comment>
<dbReference type="PANTHER" id="PTHR38733">
    <property type="entry name" value="PROTEIN MCRC"/>
    <property type="match status" value="1"/>
</dbReference>
<sequence>MRTEVVDEYRKIFISGLTPSPADRAAADSDVLGGRLKLRWLASGKLEVEATSHVGVVALDCVTIHIRPKLVGRELAVLKMLDYASGLPAFRQVDRLRDLPDSGHDLRDLICLLLTLECEGLVRRGLRRDYVRRQETLPAMRGRLLADRQVLRRFGRLDALECRFDEFDGDILDNQVCVAALHMAARTARDRAVRTRARRVASDFSAACTAESLDARQAAQHLVYHRHNEHYRQAHRWALLLLQAPGFVDLFSTAGPSSRTFLLDMNSLFEAFATRLLREATHRTGVAVHAQESLSRSISRPDGRHYTSITPDIQLIRGHGPSAWRRPVDVKYKLYGDRTIASADLYQSFVYGQAANREETSTAYILFAADRDIEPDHVVLRRLDGAPIARLTGVGVNVPRILKTLGTPHLRPLLDRLLDDLGGRVQAGGR</sequence>
<protein>
    <submittedName>
        <fullName evidence="1">5-methylcytosine-specific restriction enzyme subunit McrC</fullName>
    </submittedName>
</protein>
<organism evidence="1 2">
    <name type="scientific">Streptosporangium becharense</name>
    <dbReference type="NCBI Taxonomy" id="1816182"/>
    <lineage>
        <taxon>Bacteria</taxon>
        <taxon>Bacillati</taxon>
        <taxon>Actinomycetota</taxon>
        <taxon>Actinomycetes</taxon>
        <taxon>Streptosporangiales</taxon>
        <taxon>Streptosporangiaceae</taxon>
        <taxon>Streptosporangium</taxon>
    </lineage>
</organism>
<dbReference type="PANTHER" id="PTHR38733:SF1">
    <property type="entry name" value="TYPE IV METHYL-DIRECTED RESTRICTION ENZYME ECOKMCRBC"/>
    <property type="match status" value="1"/>
</dbReference>